<feature type="region of interest" description="Disordered" evidence="1">
    <location>
        <begin position="160"/>
        <end position="179"/>
    </location>
</feature>
<accession>A0A9Q1JKJ1</accession>
<evidence type="ECO:0000256" key="1">
    <source>
        <dbReference type="SAM" id="MobiDB-lite"/>
    </source>
</evidence>
<evidence type="ECO:0000313" key="3">
    <source>
        <dbReference type="Proteomes" id="UP001153076"/>
    </source>
</evidence>
<comment type="caution">
    <text evidence="2">The sequence shown here is derived from an EMBL/GenBank/DDBJ whole genome shotgun (WGS) entry which is preliminary data.</text>
</comment>
<protein>
    <submittedName>
        <fullName evidence="2">Uncharacterized protein</fullName>
    </submittedName>
</protein>
<sequence>MTDTITWQVSEQVKRAMEAANSTRPFPHFDYLPMDASLPTDRSGYHLPVTQREWEVSRSNWSSRPYTEQQGQYVVGRPSGRPTQGATAKSTTASTPYAIIPGRDTVPLVHPILGFGRQEVNPTGMIRLPIHFGDKFKAKNLEVDFLVVDVRTTYNVILGHPAPHKGPHQAPRRDSAHNTPLRNLVHDHRVEDHLHYLGDIGVLSIPCSHAKVETRTEDNVILREGPRTLS</sequence>
<dbReference type="EMBL" id="JAKOGI010002270">
    <property type="protein sequence ID" value="KAJ8422388.1"/>
    <property type="molecule type" value="Genomic_DNA"/>
</dbReference>
<feature type="compositionally biased region" description="Polar residues" evidence="1">
    <location>
        <begin position="59"/>
        <end position="72"/>
    </location>
</feature>
<dbReference type="AlphaFoldDB" id="A0A9Q1JKJ1"/>
<gene>
    <name evidence="2" type="ORF">Cgig2_024806</name>
</gene>
<evidence type="ECO:0000313" key="2">
    <source>
        <dbReference type="EMBL" id="KAJ8422388.1"/>
    </source>
</evidence>
<reference evidence="2" key="1">
    <citation type="submission" date="2022-04" db="EMBL/GenBank/DDBJ databases">
        <title>Carnegiea gigantea Genome sequencing and assembly v2.</title>
        <authorList>
            <person name="Copetti D."/>
            <person name="Sanderson M.J."/>
            <person name="Burquez A."/>
            <person name="Wojciechowski M.F."/>
        </authorList>
    </citation>
    <scope>NUCLEOTIDE SEQUENCE</scope>
    <source>
        <strain evidence="2">SGP5-SGP5p</strain>
        <tissue evidence="2">Aerial part</tissue>
    </source>
</reference>
<keyword evidence="3" id="KW-1185">Reference proteome</keyword>
<feature type="compositionally biased region" description="Polar residues" evidence="1">
    <location>
        <begin position="81"/>
        <end position="92"/>
    </location>
</feature>
<organism evidence="2 3">
    <name type="scientific">Carnegiea gigantea</name>
    <dbReference type="NCBI Taxonomy" id="171969"/>
    <lineage>
        <taxon>Eukaryota</taxon>
        <taxon>Viridiplantae</taxon>
        <taxon>Streptophyta</taxon>
        <taxon>Embryophyta</taxon>
        <taxon>Tracheophyta</taxon>
        <taxon>Spermatophyta</taxon>
        <taxon>Magnoliopsida</taxon>
        <taxon>eudicotyledons</taxon>
        <taxon>Gunneridae</taxon>
        <taxon>Pentapetalae</taxon>
        <taxon>Caryophyllales</taxon>
        <taxon>Cactineae</taxon>
        <taxon>Cactaceae</taxon>
        <taxon>Cactoideae</taxon>
        <taxon>Echinocereeae</taxon>
        <taxon>Carnegiea</taxon>
    </lineage>
</organism>
<feature type="region of interest" description="Disordered" evidence="1">
    <location>
        <begin position="59"/>
        <end position="92"/>
    </location>
</feature>
<proteinExistence type="predicted"/>
<name>A0A9Q1JKJ1_9CARY</name>
<dbReference type="Proteomes" id="UP001153076">
    <property type="component" value="Unassembled WGS sequence"/>
</dbReference>